<evidence type="ECO:0000313" key="2">
    <source>
        <dbReference type="Proteomes" id="UP001206128"/>
    </source>
</evidence>
<dbReference type="GO" id="GO:0031412">
    <property type="term" value="P:gas vesicle organization"/>
    <property type="evidence" value="ECO:0007669"/>
    <property type="project" value="InterPro"/>
</dbReference>
<dbReference type="PIRSF" id="PIRSF028743">
    <property type="entry name" value="GvpO_protein"/>
    <property type="match status" value="1"/>
</dbReference>
<name>A0AAE3GIR1_9PSEU</name>
<dbReference type="Pfam" id="PF05800">
    <property type="entry name" value="GvpO"/>
    <property type="match status" value="1"/>
</dbReference>
<protein>
    <submittedName>
        <fullName evidence="1">Gas vesicle synthesis protein GvpO</fullName>
    </submittedName>
</protein>
<sequence length="99" mass="11247">MGDTGEQDNSRSGGRTKVARCVRIAREQFGEITGYHPESVSGLRRTEDGWLIQFEVVELERIPDTMSLLATYQVELDEDGDLVGYQRVRRYPRGQADRG</sequence>
<evidence type="ECO:0000313" key="1">
    <source>
        <dbReference type="EMBL" id="MCP2168054.1"/>
    </source>
</evidence>
<dbReference type="Proteomes" id="UP001206128">
    <property type="component" value="Unassembled WGS sequence"/>
</dbReference>
<dbReference type="RefSeq" id="WP_253775528.1">
    <property type="nucleotide sequence ID" value="NZ_JAMTCK010000012.1"/>
</dbReference>
<proteinExistence type="predicted"/>
<keyword evidence="2" id="KW-1185">Reference proteome</keyword>
<gene>
    <name evidence="1" type="ORF">LX83_004928</name>
</gene>
<organism evidence="1 2">
    <name type="scientific">Goodfellowiella coeruleoviolacea</name>
    <dbReference type="NCBI Taxonomy" id="334858"/>
    <lineage>
        <taxon>Bacteria</taxon>
        <taxon>Bacillati</taxon>
        <taxon>Actinomycetota</taxon>
        <taxon>Actinomycetes</taxon>
        <taxon>Pseudonocardiales</taxon>
        <taxon>Pseudonocardiaceae</taxon>
        <taxon>Goodfellowiella</taxon>
    </lineage>
</organism>
<dbReference type="AlphaFoldDB" id="A0AAE3GIR1"/>
<accession>A0AAE3GIR1</accession>
<dbReference type="EMBL" id="JAMTCK010000012">
    <property type="protein sequence ID" value="MCP2168054.1"/>
    <property type="molecule type" value="Genomic_DNA"/>
</dbReference>
<comment type="caution">
    <text evidence="1">The sequence shown here is derived from an EMBL/GenBank/DDBJ whole genome shotgun (WGS) entry which is preliminary data.</text>
</comment>
<reference evidence="1" key="1">
    <citation type="submission" date="2022-06" db="EMBL/GenBank/DDBJ databases">
        <title>Genomic Encyclopedia of Archaeal and Bacterial Type Strains, Phase II (KMG-II): from individual species to whole genera.</title>
        <authorList>
            <person name="Goeker M."/>
        </authorList>
    </citation>
    <scope>NUCLEOTIDE SEQUENCE</scope>
    <source>
        <strain evidence="1">DSM 43935</strain>
    </source>
</reference>
<dbReference type="InterPro" id="IPR008634">
    <property type="entry name" value="Gas-vesicle_GvpO"/>
</dbReference>